<keyword evidence="1" id="KW-0472">Membrane</keyword>
<keyword evidence="1" id="KW-1133">Transmembrane helix</keyword>
<evidence type="ECO:0000313" key="3">
    <source>
        <dbReference type="Proteomes" id="UP001259659"/>
    </source>
</evidence>
<feature type="transmembrane region" description="Helical" evidence="1">
    <location>
        <begin position="97"/>
        <end position="122"/>
    </location>
</feature>
<dbReference type="EMBL" id="JAMQON010000003">
    <property type="protein sequence ID" value="MDS0260377.1"/>
    <property type="molecule type" value="Genomic_DNA"/>
</dbReference>
<reference evidence="2 3" key="1">
    <citation type="submission" date="2022-06" db="EMBL/GenBank/DDBJ databases">
        <title>Haloarcula sp. a new haloarchaeum isolate from saline soil.</title>
        <authorList>
            <person name="Strakova D."/>
            <person name="Galisteo C."/>
            <person name="Sanchez-Porro C."/>
            <person name="Ventosa A."/>
        </authorList>
    </citation>
    <scope>NUCLEOTIDE SEQUENCE [LARGE SCALE GENOMIC DNA]</scope>
    <source>
        <strain evidence="2 3">S1CR25-12</strain>
    </source>
</reference>
<dbReference type="Proteomes" id="UP001259659">
    <property type="component" value="Unassembled WGS sequence"/>
</dbReference>
<organism evidence="2 3">
    <name type="scientific">Haloarcula saliterrae</name>
    <dbReference type="NCBI Taxonomy" id="2950534"/>
    <lineage>
        <taxon>Archaea</taxon>
        <taxon>Methanobacteriati</taxon>
        <taxon>Methanobacteriota</taxon>
        <taxon>Stenosarchaea group</taxon>
        <taxon>Halobacteria</taxon>
        <taxon>Halobacteriales</taxon>
        <taxon>Haloarculaceae</taxon>
        <taxon>Haloarcula</taxon>
    </lineage>
</organism>
<proteinExistence type="predicted"/>
<name>A0ABU2FDT1_9EURY</name>
<dbReference type="RefSeq" id="WP_310920041.1">
    <property type="nucleotide sequence ID" value="NZ_JAMQON010000003.1"/>
</dbReference>
<evidence type="ECO:0000313" key="2">
    <source>
        <dbReference type="EMBL" id="MDS0260377.1"/>
    </source>
</evidence>
<protein>
    <submittedName>
        <fullName evidence="2">Uncharacterized protein</fullName>
    </submittedName>
</protein>
<sequence length="135" mass="13959">METAIRTGTMQVTVLCLVAAAILLALGLAGAAASLVLVGVFLALAVGLYLTRPTPHVGPVLGIDVDGLLDSLWLAPVLAALPLLLEPAASPEELQALGGLLGLLGMVNYFLRPVYLLAYAVVETIQRWGSGSAER</sequence>
<accession>A0ABU2FDT1</accession>
<evidence type="ECO:0000256" key="1">
    <source>
        <dbReference type="SAM" id="Phobius"/>
    </source>
</evidence>
<comment type="caution">
    <text evidence="2">The sequence shown here is derived from an EMBL/GenBank/DDBJ whole genome shotgun (WGS) entry which is preliminary data.</text>
</comment>
<keyword evidence="3" id="KW-1185">Reference proteome</keyword>
<gene>
    <name evidence="2" type="ORF">NDI56_13315</name>
</gene>
<feature type="transmembrane region" description="Helical" evidence="1">
    <location>
        <begin position="12"/>
        <end position="45"/>
    </location>
</feature>
<keyword evidence="1" id="KW-0812">Transmembrane</keyword>